<dbReference type="InterPro" id="IPR005546">
    <property type="entry name" value="Autotransporte_beta"/>
</dbReference>
<organism evidence="3 4">
    <name type="scientific">Helicobacter anseris</name>
    <dbReference type="NCBI Taxonomy" id="375926"/>
    <lineage>
        <taxon>Bacteria</taxon>
        <taxon>Pseudomonadati</taxon>
        <taxon>Campylobacterota</taxon>
        <taxon>Epsilonproteobacteria</taxon>
        <taxon>Campylobacterales</taxon>
        <taxon>Helicobacteraceae</taxon>
        <taxon>Helicobacter</taxon>
    </lineage>
</organism>
<dbReference type="SMART" id="SM00869">
    <property type="entry name" value="Autotransporter"/>
    <property type="match status" value="1"/>
</dbReference>
<sequence length="2174" mass="230475">MKNNIALFYMITKTFIATSVAIIFYPQISSAADPINNTSEKDKQVIIGDSQNPNDSINGNIHTSGSGNSTTVSFTNNTFMQNGGISVANSGKNTINLRNNSFLNISGISANNGTNTITDFRNTNAPRSIITGNIDANSGGKNTLNSLKNFDLKGSVVAQGNSSANTITLQENSNILGYIASENSGTNSITLNGNARLETTITTTDSSSILASGSNSSNTITGNTSDAGNISGGIIAKDSGSNTITLSSLIVGGDTKASNGGKNTITLSNGGKLVSIIAEGSNGVTSSNIIILGGNASVTGFISSSTGGTNSITLNGNATLNLTNQGTNTNTAIYTSSSNTISGDSTGNHKILGDIIASSGTNAITLKNLTLNGNIEASSSATNTITLDSLDIAGNIISSTNSSNDITLKSLNMTGNITADGANNTIKISEDTSSQTSSIKGDITAQNTSSKNILEFYLTQIAGNITATSSGNNDIKLYGGGVSGKMLATVSGANAIELGNDTKQTAITGSIESDSSGSNTITLKNATISQGIIANDNGENTITITSTEDSNSSSDIIANASGKNTITFEGSALKGNILANAGGNNTISDNTSASKLIGSLIADSGNNELTASNLEITQKILAQNNGRNEIKAINTLLKSNSIEAQNGNNTINATGGVLESTLIQAKGDGSSSNAITLENSSIIKINSTNIAILASDNTNSKNTITDNTAGGTDNEITGDINALDNGVNEITLKKITMNGDIFAKNHGRNTVNFGNTALSNMNGNIIADTATNTLIFNNLNFIGSIQALSDSSTNTLNFTTGSFEGYLVAIGDSAESKNNLTLDGVTVYLKGTQIKNKDNQDIGTGKDAIYTQGENAKNIISDKTSNSWKIEGNITSFNGGKNTYDFQNKLEMTGSLSASLNNASNDITLNANSFIKDGYIKAQGDEVSNKVTAKSNAKLENLYLEVIAQNTTSQNEIILNDTSTMTLIANQETQNAIFAKNAQASNTISGDSASANIITGNILAQSGTNTITLKTLDITGDILTENEGANTINIQNSANSSKSNQIIGDIKATTGSNILNITQTTLTSKTIIADGKMSNNNINFAQNSSFSITNSDSTYALFANKEGAKNLITQTLDASSPSSGNTTGTISGNIIAQDSGSNTISKIKTLEIQNGYIKADGRDSKNDIQLDNLTLQLIASNTNDAILANGNGSSNTLIEQSNSSIKNSTITGNIQSNNGGKNIITLSNLTLSGNIIANKSGFNTIVLGDENTSNQNSSILGSIFANEVASKNTITLNALTQITLEKSTQGDNALLASGENAKNTLSGKSADTSSINADISAIQGGENSLTLDSMSIAGNILALDAGKNTFKFQKSSNISFGKMEANGTSAINTLTSEAVSALSGLLLASNGGENNVRVTLKNFVTKPLVDITTETSSKNILVIQGTSSAQSQINYYGGNTSIIFSESSDVTNDADTTIDSNDYKNGIMLTLDSTKANAILKDFRDISYLKNNQTVVTMENKNNLLISGIYIGKIDFLQTANLNPSVNAKTQDSIIITLQKNSALISRINTNGNGNINLNLEQGSKWIVTPNNASRIQVDSVSASSSIGIDINEASLSTLAQSNTIIDIATGGYASKYAISKDNFTNLVIANASKLDGVIFRFYADPINNKSDTITISNVADANSATTKAILQAYYTKGSLENASKYNQRVLVATVESNAKDNFAFDISKPTTVEQGYTTITTEFEKKTEKKNSSSSQEVDNYYIKSYNKSLTSEATQNSYGILGVNYLVFLANTNNINKRLGEKRNEDYSDSFWIRSYGGQITQNIGTQVTNNYISTQGGYDFGFGSQESMHFIGIALSYGLNFIDSSLWKMQSQILSGALYYSYIRNSGIYTDTIFKYDRIDTTPKAQDLNDNIKNNAFSLTQEIGYRLFLDQNQKLFLDFQLEGIAGYLTNLQILQKIQNEQLLSQVNNFLVFRGRVGSVFAYRLKTSGTQTDFRIGASYIGDYSMAKFELDSNGATSSMNMPYNQMISANIGINSYITKKLRFYIEGEMGFMGKTINQNYAANLGLRYSFGTTKKEDIDSDIQQEKKIESEFKTINIEASKIRCNGCNPESGFYIEIIALPSINASLNNYFSKFSYRIHTQSNGTTYYFGPYKTLQEAKNQQDFANKIKQSLTKNPNATSEIFKINNKAKN</sequence>
<dbReference type="RefSeq" id="WP_115578457.1">
    <property type="nucleotide sequence ID" value="NZ_NXLX01000002.1"/>
</dbReference>
<accession>A0A3D8JAE1</accession>
<name>A0A3D8JAE1_9HELI</name>
<feature type="signal peptide" evidence="1">
    <location>
        <begin position="1"/>
        <end position="31"/>
    </location>
</feature>
<feature type="domain" description="Autotransporter" evidence="2">
    <location>
        <begin position="1786"/>
        <end position="2053"/>
    </location>
</feature>
<dbReference type="Proteomes" id="UP000256695">
    <property type="component" value="Unassembled WGS sequence"/>
</dbReference>
<dbReference type="InterPro" id="IPR036709">
    <property type="entry name" value="Autotransporte_beta_dom_sf"/>
</dbReference>
<proteinExistence type="predicted"/>
<reference evidence="3 4" key="1">
    <citation type="submission" date="2018-04" db="EMBL/GenBank/DDBJ databases">
        <title>Novel Campyloabacter and Helicobacter Species and Strains.</title>
        <authorList>
            <person name="Mannion A.J."/>
            <person name="Shen Z."/>
            <person name="Fox J.G."/>
        </authorList>
    </citation>
    <scope>NUCLEOTIDE SEQUENCE [LARGE SCALE GENOMIC DNA]</scope>
    <source>
        <strain evidence="3 4">MIT 04-9362</strain>
    </source>
</reference>
<dbReference type="Gene3D" id="2.40.128.130">
    <property type="entry name" value="Autotransporter beta-domain"/>
    <property type="match status" value="1"/>
</dbReference>
<dbReference type="PROSITE" id="PS51208">
    <property type="entry name" value="AUTOTRANSPORTER"/>
    <property type="match status" value="1"/>
</dbReference>
<gene>
    <name evidence="3" type="ORF">CQA57_01440</name>
</gene>
<feature type="chain" id="PRO_5017638653" description="Autotransporter domain-containing protein" evidence="1">
    <location>
        <begin position="32"/>
        <end position="2174"/>
    </location>
</feature>
<evidence type="ECO:0000256" key="1">
    <source>
        <dbReference type="SAM" id="SignalP"/>
    </source>
</evidence>
<dbReference type="SUPFAM" id="SSF103515">
    <property type="entry name" value="Autotransporter"/>
    <property type="match status" value="1"/>
</dbReference>
<evidence type="ECO:0000313" key="3">
    <source>
        <dbReference type="EMBL" id="RDU74402.1"/>
    </source>
</evidence>
<evidence type="ECO:0000313" key="4">
    <source>
        <dbReference type="Proteomes" id="UP000256695"/>
    </source>
</evidence>
<dbReference type="EMBL" id="NXLX01000002">
    <property type="protein sequence ID" value="RDU74402.1"/>
    <property type="molecule type" value="Genomic_DNA"/>
</dbReference>
<evidence type="ECO:0000259" key="2">
    <source>
        <dbReference type="PROSITE" id="PS51208"/>
    </source>
</evidence>
<keyword evidence="4" id="KW-1185">Reference proteome</keyword>
<keyword evidence="1" id="KW-0732">Signal</keyword>
<protein>
    <recommendedName>
        <fullName evidence="2">Autotransporter domain-containing protein</fullName>
    </recommendedName>
</protein>
<comment type="caution">
    <text evidence="3">The sequence shown here is derived from an EMBL/GenBank/DDBJ whole genome shotgun (WGS) entry which is preliminary data.</text>
</comment>
<dbReference type="OrthoDB" id="5315404at2"/>